<sequence>MLPHPTPTIRATCVFTTSTLLFYFVVHKIRLVFFGKFRARFAAHFPPEKIQKPCVSSYNLLMVLFFTFNEAVVALSNPEWAFQPSKYFADRCMNHIIPWLLFFQYSLMFAHYVNEFANIRQHSKKDQAVMCVHHLTTLLLLGFSYLYNYHRAGFVVMVLHDPSDIFLETSKLIWYACYPNHSRATDWGFLIFAAVFFVLRLVLYPILILYPATMVPDKPTNGYIVLTCVYLLFVLNLMWGAIIFRMRLMQGSKNSNAPVLFSLLRDEIGRYVVETAASEWEQQILPSLLARIDETMSPILRQLFSLDESQRTQWDLILKDTLLRAFIQLRTNELFSIIVEFPASRPALLDLRQAIATATAASATAADAEIQYSAIRRDIIRCISDEVATRLLHPGASTADIVQQYLTTIKALRVLDPTNVIVDAVIPDIRAYLRRRPDTVHVVLEFMFDDAHWTEVVGGPEAPPRGDVLADVPEGAGARELAALDQWLLEEWVPDPVDADPGHPGQGTLVELLVSIYGTASVFAEQFRAMLAQRILRLGSYDVENEVADLEQAKIKLGCPEGLFAKCEAMLWDVATSKRHDTSIHEVIARDREAAQARRQGAQQLNAFLANTPRRTSSPAPSGMMCGALGQPALQAARAIAQQVVMGAPSANLRTPASRRPPAQATPAPQVQGRGGSAAALERAEENAVHALIVSHLMWPPRFEQAARAAPPGLRLPPAIQSMLAEYGAAFGRLKSPRQLKWHGALGVAHIEVDVAGETRSFAVTPLQAALVMAFDEDPRDDVELTLGELSQKLAAPERLVRKALAFWQTQGVLTEHNGIVAPVGPPGGSAPGTSPAPSSLAPPATPAASPVAPSPMGLHHLPHPASVVLTASAPPVPVPRLRPRLLAQGRPGQGASSEPPEGSTLHLRQLFGQKALEVLQTFKTMSLEPLHRYLKRFCAPMQYDKWVPNKEKLSEVLGAMVLEGKIALREGSYSKDPNTEDALKLNSIPPTHISTVVRHAPTRRGGSSLHGRNPTVHEKHPPLAPPPADFDPAACRKRIRRPKADPAASTPPLTGDAAPPVAGAAALPAITAARRQTRSSRLDAPDAPAVPEATSSYAPLAAAAPAASAAHAAALGATSAPGEEVDQVLAPSGGSQLVSPRLGPAASAPGESTTPQGDAEAPAPTRVPTRVAVPPRRAGRKRTQHPTPPKRRSTRHPQPAGRRLGLRSLHDDEGAADGEEAAATTTEGPESSREDETQSVTSGASGAESDPDRDGPAAGNAEEPHKRPRAARGSAAHPRVPGYHQPHPKLLHAADLPAPDGTLAASEGPLSPLPAAPHTPTRGLSGGAAGHPSTPGTLLRTPTRPAGALATPGGGGGAAGEDGGDSDEFPRLATFEGAFGLPEEGGLMPTTPLPHSLAMHPATPLPASSAPGQLLESPPPSARSDRFSSALQSPVTQALFSALEASPLGQGPMSPSGALEGAGFSFFAATDGYDPCATPTSLGRSRLMVGSALRSGATPSSAAEGRRSAVQAEAEEAAGTEDLFMTPVTGRAKTTDLLSPGFSIFGASPMPCGSPLSALRATPAPLSSPFAVPTPLAPLGSPMPPQPPRNPAATPVELSPSIRTARRRLDLAAATDEASPIAPVRSSRAAHGGPPSPLGTAAGQAPAPSSPSTGPRPCLIAPSSPEEMGPLDRFLLECHPAHFVGAPHALGLVGAPPQPPSPVAVAVPAQGPAEEPVAPSPVDSPPRILCARRWPRLLDSVVQELVGLAKGQQAAQQQPSQQPEDVAHPADTLQERRRLMPRRLFGGAALAASAPAPGTPQSPGVASPVALTPASTPQTVVLSICRPSPPSAGASPPATTSLLGADAEGASTPLTTIDQALPTPSSVVVLQAAGPALEKGLDSSPLVMSPEGGPAGMGMPLIPPSPGGFTKGDWMSPAPEPVAFEAAWATPEKASRFFTTPVKGAAFSSAVDTPERLEMLGAKGAAMLTQRQADLLDL</sequence>
<evidence type="ECO:0000256" key="3">
    <source>
        <dbReference type="ARBA" id="ARBA00022989"/>
    </source>
</evidence>
<dbReference type="Pfam" id="PF26557">
    <property type="entry name" value="Cullin_AB"/>
    <property type="match status" value="1"/>
</dbReference>
<feature type="region of interest" description="Disordered" evidence="7">
    <location>
        <begin position="1613"/>
        <end position="1666"/>
    </location>
</feature>
<feature type="compositionally biased region" description="Low complexity" evidence="7">
    <location>
        <begin position="1162"/>
        <end position="1177"/>
    </location>
</feature>
<keyword evidence="3 8" id="KW-1133">Transmembrane helix</keyword>
<feature type="region of interest" description="Disordered" evidence="7">
    <location>
        <begin position="819"/>
        <end position="859"/>
    </location>
</feature>
<feature type="region of interest" description="Disordered" evidence="7">
    <location>
        <begin position="1576"/>
        <end position="1601"/>
    </location>
</feature>
<evidence type="ECO:0000259" key="9">
    <source>
        <dbReference type="PROSITE" id="PS50069"/>
    </source>
</evidence>
<evidence type="ECO:0000256" key="4">
    <source>
        <dbReference type="ARBA" id="ARBA00023136"/>
    </source>
</evidence>
<proteinExistence type="inferred from homology"/>
<dbReference type="PROSITE" id="PS50069">
    <property type="entry name" value="CULLIN_2"/>
    <property type="match status" value="1"/>
</dbReference>
<dbReference type="Pfam" id="PF25773">
    <property type="entry name" value="TPR_ANAPC2"/>
    <property type="match status" value="1"/>
</dbReference>
<dbReference type="InterPro" id="IPR016158">
    <property type="entry name" value="Cullin_homology"/>
</dbReference>
<feature type="transmembrane region" description="Helical" evidence="8">
    <location>
        <begin position="58"/>
        <end position="76"/>
    </location>
</feature>
<feature type="transmembrane region" description="Helical" evidence="8">
    <location>
        <begin position="96"/>
        <end position="116"/>
    </location>
</feature>
<feature type="region of interest" description="Disordered" evidence="7">
    <location>
        <begin position="1127"/>
        <end position="1431"/>
    </location>
</feature>
<dbReference type="Pfam" id="PF03798">
    <property type="entry name" value="TRAM_LAG1_CLN8"/>
    <property type="match status" value="1"/>
</dbReference>
<organism evidence="11 12">
    <name type="scientific">Paratrimastix pyriformis</name>
    <dbReference type="NCBI Taxonomy" id="342808"/>
    <lineage>
        <taxon>Eukaryota</taxon>
        <taxon>Metamonada</taxon>
        <taxon>Preaxostyla</taxon>
        <taxon>Paratrimastigidae</taxon>
        <taxon>Paratrimastix</taxon>
    </lineage>
</organism>
<feature type="compositionally biased region" description="Basic residues" evidence="7">
    <location>
        <begin position="1178"/>
        <end position="1196"/>
    </location>
</feature>
<feature type="domain" description="TLC" evidence="10">
    <location>
        <begin position="1"/>
        <end position="252"/>
    </location>
</feature>
<evidence type="ECO:0000256" key="5">
    <source>
        <dbReference type="PROSITE-ProRule" id="PRU00205"/>
    </source>
</evidence>
<dbReference type="SMART" id="SM00724">
    <property type="entry name" value="TLC"/>
    <property type="match status" value="1"/>
</dbReference>
<keyword evidence="12" id="KW-1185">Reference proteome</keyword>
<comment type="subcellular location">
    <subcellularLocation>
        <location evidence="1">Membrane</location>
        <topology evidence="1">Multi-pass membrane protein</topology>
    </subcellularLocation>
</comment>
<dbReference type="InterPro" id="IPR057975">
    <property type="entry name" value="TPR_ANAPC2"/>
</dbReference>
<feature type="transmembrane region" description="Helical" evidence="8">
    <location>
        <begin position="222"/>
        <end position="244"/>
    </location>
</feature>
<feature type="transmembrane region" description="Helical" evidence="8">
    <location>
        <begin position="187"/>
        <end position="210"/>
    </location>
</feature>
<gene>
    <name evidence="11" type="ORF">PAPYR_5304</name>
</gene>
<keyword evidence="2 5" id="KW-0812">Transmembrane</keyword>
<feature type="domain" description="Cullin family profile" evidence="9">
    <location>
        <begin position="510"/>
        <end position="809"/>
    </location>
</feature>
<evidence type="ECO:0000256" key="6">
    <source>
        <dbReference type="PROSITE-ProRule" id="PRU00330"/>
    </source>
</evidence>
<feature type="transmembrane region" description="Helical" evidence="8">
    <location>
        <begin position="20"/>
        <end position="37"/>
    </location>
</feature>
<evidence type="ECO:0000313" key="12">
    <source>
        <dbReference type="Proteomes" id="UP001141327"/>
    </source>
</evidence>
<feature type="compositionally biased region" description="Low complexity" evidence="7">
    <location>
        <begin position="654"/>
        <end position="670"/>
    </location>
</feature>
<comment type="similarity">
    <text evidence="6">Belongs to the cullin family.</text>
</comment>
<feature type="region of interest" description="Disordered" evidence="7">
    <location>
        <begin position="1793"/>
        <end position="1812"/>
    </location>
</feature>
<evidence type="ECO:0000313" key="11">
    <source>
        <dbReference type="EMBL" id="KAJ4458792.1"/>
    </source>
</evidence>
<protein>
    <submittedName>
        <fullName evidence="11">Anaphase-promoting complex subunit ApcB</fullName>
    </submittedName>
</protein>
<name>A0ABQ8UM64_9EUKA</name>
<dbReference type="PANTHER" id="PTHR45957:SF1">
    <property type="entry name" value="ANAPHASE-PROMOTING COMPLEX SUBUNIT 2"/>
    <property type="match status" value="1"/>
</dbReference>
<dbReference type="InterPro" id="IPR036317">
    <property type="entry name" value="Cullin_homology_sf"/>
</dbReference>
<dbReference type="Gene3D" id="3.30.230.130">
    <property type="entry name" value="Cullin, Chain C, Domain 2"/>
    <property type="match status" value="1"/>
</dbReference>
<dbReference type="InterPro" id="IPR006634">
    <property type="entry name" value="TLC-dom"/>
</dbReference>
<dbReference type="PROSITE" id="PS50922">
    <property type="entry name" value="TLC"/>
    <property type="match status" value="1"/>
</dbReference>
<dbReference type="InterPro" id="IPR059120">
    <property type="entry name" value="Cullin-like_AB"/>
</dbReference>
<evidence type="ECO:0000259" key="10">
    <source>
        <dbReference type="PROSITE" id="PS50922"/>
    </source>
</evidence>
<feature type="region of interest" description="Disordered" evidence="7">
    <location>
        <begin position="993"/>
        <end position="1034"/>
    </location>
</feature>
<comment type="caution">
    <text evidence="11">The sequence shown here is derived from an EMBL/GenBank/DDBJ whole genome shotgun (WGS) entry which is preliminary data.</text>
</comment>
<evidence type="ECO:0000256" key="2">
    <source>
        <dbReference type="ARBA" id="ARBA00022692"/>
    </source>
</evidence>
<feature type="region of interest" description="Disordered" evidence="7">
    <location>
        <begin position="652"/>
        <end position="681"/>
    </location>
</feature>
<feature type="compositionally biased region" description="Pro residues" evidence="7">
    <location>
        <begin position="1582"/>
        <end position="1591"/>
    </location>
</feature>
<feature type="compositionally biased region" description="Low complexity" evidence="7">
    <location>
        <begin position="1640"/>
        <end position="1656"/>
    </location>
</feature>
<evidence type="ECO:0000256" key="1">
    <source>
        <dbReference type="ARBA" id="ARBA00004141"/>
    </source>
</evidence>
<dbReference type="Proteomes" id="UP001141327">
    <property type="component" value="Unassembled WGS sequence"/>
</dbReference>
<feature type="compositionally biased region" description="Low complexity" evidence="7">
    <location>
        <begin position="832"/>
        <end position="856"/>
    </location>
</feature>
<reference evidence="11" key="1">
    <citation type="journal article" date="2022" name="bioRxiv">
        <title>Genomics of Preaxostyla Flagellates Illuminates Evolutionary Transitions and the Path Towards Mitochondrial Loss.</title>
        <authorList>
            <person name="Novak L.V.F."/>
            <person name="Treitli S.C."/>
            <person name="Pyrih J."/>
            <person name="Halakuc P."/>
            <person name="Pipaliya S.V."/>
            <person name="Vacek V."/>
            <person name="Brzon O."/>
            <person name="Soukal P."/>
            <person name="Eme L."/>
            <person name="Dacks J.B."/>
            <person name="Karnkowska A."/>
            <person name="Elias M."/>
            <person name="Hampl V."/>
        </authorList>
    </citation>
    <scope>NUCLEOTIDE SEQUENCE</scope>
    <source>
        <strain evidence="11">RCP-MX</strain>
    </source>
</reference>
<feature type="compositionally biased region" description="Low complexity" evidence="7">
    <location>
        <begin position="1333"/>
        <end position="1352"/>
    </location>
</feature>
<dbReference type="InterPro" id="IPR044554">
    <property type="entry name" value="ANAPC2"/>
</dbReference>
<feature type="region of interest" description="Disordered" evidence="7">
    <location>
        <begin position="1074"/>
        <end position="1093"/>
    </location>
</feature>
<feature type="compositionally biased region" description="Gly residues" evidence="7">
    <location>
        <begin position="1353"/>
        <end position="1362"/>
    </location>
</feature>
<feature type="region of interest" description="Disordered" evidence="7">
    <location>
        <begin position="1497"/>
        <end position="1521"/>
    </location>
</feature>
<accession>A0ABQ8UM64</accession>
<evidence type="ECO:0000256" key="8">
    <source>
        <dbReference type="SAM" id="Phobius"/>
    </source>
</evidence>
<dbReference type="PANTHER" id="PTHR45957">
    <property type="entry name" value="ANAPHASE-PROMOTING COMPLEX SUBUNIT 2"/>
    <property type="match status" value="1"/>
</dbReference>
<dbReference type="SUPFAM" id="SSF75632">
    <property type="entry name" value="Cullin homology domain"/>
    <property type="match status" value="1"/>
</dbReference>
<dbReference type="EMBL" id="JAPMOS010000025">
    <property type="protein sequence ID" value="KAJ4458792.1"/>
    <property type="molecule type" value="Genomic_DNA"/>
</dbReference>
<feature type="transmembrane region" description="Helical" evidence="8">
    <location>
        <begin position="128"/>
        <end position="147"/>
    </location>
</feature>
<keyword evidence="4 5" id="KW-0472">Membrane</keyword>
<evidence type="ECO:0000256" key="7">
    <source>
        <dbReference type="SAM" id="MobiDB-lite"/>
    </source>
</evidence>